<dbReference type="Pfam" id="PF01202">
    <property type="entry name" value="SKI"/>
    <property type="match status" value="1"/>
</dbReference>
<keyword evidence="6 11" id="KW-0547">Nucleotide-binding</keyword>
<keyword evidence="11" id="KW-0460">Magnesium</keyword>
<evidence type="ECO:0000256" key="7">
    <source>
        <dbReference type="ARBA" id="ARBA00022777"/>
    </source>
</evidence>
<dbReference type="AlphaFoldDB" id="A0AAE9YC73"/>
<dbReference type="RefSeq" id="WP_272734696.1">
    <property type="nucleotide sequence ID" value="NZ_CP116942.1"/>
</dbReference>
<dbReference type="InterPro" id="IPR023000">
    <property type="entry name" value="Shikimate_kinase_CS"/>
</dbReference>
<dbReference type="CDD" id="cd00464">
    <property type="entry name" value="SK"/>
    <property type="match status" value="1"/>
</dbReference>
<dbReference type="PANTHER" id="PTHR21087:SF16">
    <property type="entry name" value="SHIKIMATE KINASE 1, CHLOROPLASTIC"/>
    <property type="match status" value="1"/>
</dbReference>
<keyword evidence="8 11" id="KW-0067">ATP-binding</keyword>
<dbReference type="PROSITE" id="PS01128">
    <property type="entry name" value="SHIKIMATE_KINASE"/>
    <property type="match status" value="1"/>
</dbReference>
<evidence type="ECO:0000256" key="11">
    <source>
        <dbReference type="HAMAP-Rule" id="MF_00109"/>
    </source>
</evidence>
<evidence type="ECO:0000313" key="12">
    <source>
        <dbReference type="EMBL" id="WCO65171.1"/>
    </source>
</evidence>
<dbReference type="GO" id="GO:0009423">
    <property type="term" value="P:chorismate biosynthetic process"/>
    <property type="evidence" value="ECO:0007669"/>
    <property type="project" value="UniProtKB-UniRule"/>
</dbReference>
<organism evidence="12 13">
    <name type="scientific">Iamia majanohamensis</name>
    <dbReference type="NCBI Taxonomy" id="467976"/>
    <lineage>
        <taxon>Bacteria</taxon>
        <taxon>Bacillati</taxon>
        <taxon>Actinomycetota</taxon>
        <taxon>Acidimicrobiia</taxon>
        <taxon>Acidimicrobiales</taxon>
        <taxon>Iamiaceae</taxon>
        <taxon>Iamia</taxon>
    </lineage>
</organism>
<evidence type="ECO:0000256" key="1">
    <source>
        <dbReference type="ARBA" id="ARBA00004842"/>
    </source>
</evidence>
<evidence type="ECO:0000313" key="13">
    <source>
        <dbReference type="Proteomes" id="UP001216390"/>
    </source>
</evidence>
<reference evidence="12" key="1">
    <citation type="submission" date="2023-01" db="EMBL/GenBank/DDBJ databases">
        <title>The diversity of Class Acidimicrobiia in South China Sea sediment environments and the proposal of Iamia marina sp. nov., a novel species of the genus Iamia.</title>
        <authorList>
            <person name="He Y."/>
            <person name="Tian X."/>
        </authorList>
    </citation>
    <scope>NUCLEOTIDE SEQUENCE</scope>
    <source>
        <strain evidence="12">DSM 19957</strain>
    </source>
</reference>
<dbReference type="Proteomes" id="UP001216390">
    <property type="component" value="Chromosome"/>
</dbReference>
<dbReference type="EMBL" id="CP116942">
    <property type="protein sequence ID" value="WCO65171.1"/>
    <property type="molecule type" value="Genomic_DNA"/>
</dbReference>
<dbReference type="GO" id="GO:0008652">
    <property type="term" value="P:amino acid biosynthetic process"/>
    <property type="evidence" value="ECO:0007669"/>
    <property type="project" value="UniProtKB-KW"/>
</dbReference>
<accession>A0AAE9YC73</accession>
<dbReference type="GO" id="GO:0005829">
    <property type="term" value="C:cytosol"/>
    <property type="evidence" value="ECO:0007669"/>
    <property type="project" value="TreeGrafter"/>
</dbReference>
<sequence>MADGPSTGAARRTVAPVVLVGLMGSGKSTVGRRLASRLDRPFVDADDELVRRTGRTVREWFAEEGEPGFRVAEAELVADLLAAPGPAVIAAGGGAVVTPSTRALLTERALVVWLRAGVPFLVSRARRKAHRPLLDDDPATVLARLEAERTPLYEEVADVVVDVEGFHHGAEKPKRALAARVAELVLEAEAEAVHR</sequence>
<comment type="catalytic activity">
    <reaction evidence="10 11">
        <text>shikimate + ATP = 3-phosphoshikimate + ADP + H(+)</text>
        <dbReference type="Rhea" id="RHEA:13121"/>
        <dbReference type="ChEBI" id="CHEBI:15378"/>
        <dbReference type="ChEBI" id="CHEBI:30616"/>
        <dbReference type="ChEBI" id="CHEBI:36208"/>
        <dbReference type="ChEBI" id="CHEBI:145989"/>
        <dbReference type="ChEBI" id="CHEBI:456216"/>
        <dbReference type="EC" id="2.7.1.71"/>
    </reaction>
</comment>
<feature type="binding site" evidence="11">
    <location>
        <position position="46"/>
    </location>
    <ligand>
        <name>substrate</name>
    </ligand>
</feature>
<dbReference type="InterPro" id="IPR000623">
    <property type="entry name" value="Shikimate_kinase/TSH1"/>
</dbReference>
<comment type="similarity">
    <text evidence="2 11">Belongs to the shikimate kinase family.</text>
</comment>
<evidence type="ECO:0000256" key="5">
    <source>
        <dbReference type="ARBA" id="ARBA00022679"/>
    </source>
</evidence>
<evidence type="ECO:0000256" key="9">
    <source>
        <dbReference type="ARBA" id="ARBA00023141"/>
    </source>
</evidence>
<dbReference type="SUPFAM" id="SSF52540">
    <property type="entry name" value="P-loop containing nucleoside triphosphate hydrolases"/>
    <property type="match status" value="1"/>
</dbReference>
<evidence type="ECO:0000256" key="2">
    <source>
        <dbReference type="ARBA" id="ARBA00006997"/>
    </source>
</evidence>
<keyword evidence="4 11" id="KW-0028">Amino-acid biosynthesis</keyword>
<dbReference type="InterPro" id="IPR027417">
    <property type="entry name" value="P-loop_NTPase"/>
</dbReference>
<proteinExistence type="inferred from homology"/>
<dbReference type="EC" id="2.7.1.71" evidence="3 11"/>
<feature type="binding site" evidence="11">
    <location>
        <position position="131"/>
    </location>
    <ligand>
        <name>ATP</name>
        <dbReference type="ChEBI" id="CHEBI:30616"/>
    </ligand>
</feature>
<dbReference type="GO" id="GO:0000287">
    <property type="term" value="F:magnesium ion binding"/>
    <property type="evidence" value="ECO:0007669"/>
    <property type="project" value="UniProtKB-UniRule"/>
</dbReference>
<dbReference type="InterPro" id="IPR031322">
    <property type="entry name" value="Shikimate/glucono_kinase"/>
</dbReference>
<feature type="binding site" evidence="11">
    <location>
        <position position="28"/>
    </location>
    <ligand>
        <name>Mg(2+)</name>
        <dbReference type="ChEBI" id="CHEBI:18420"/>
    </ligand>
</feature>
<keyword evidence="11" id="KW-0963">Cytoplasm</keyword>
<comment type="function">
    <text evidence="11">Catalyzes the specific phosphorylation of the 3-hydroxyl group of shikimic acid using ATP as a cosubstrate.</text>
</comment>
<keyword evidence="13" id="KW-1185">Reference proteome</keyword>
<dbReference type="GO" id="GO:0004765">
    <property type="term" value="F:shikimate kinase activity"/>
    <property type="evidence" value="ECO:0007669"/>
    <property type="project" value="UniProtKB-UniRule"/>
</dbReference>
<dbReference type="GO" id="GO:0005524">
    <property type="term" value="F:ATP binding"/>
    <property type="evidence" value="ECO:0007669"/>
    <property type="project" value="UniProtKB-UniRule"/>
</dbReference>
<name>A0AAE9YC73_9ACTN</name>
<keyword evidence="7 11" id="KW-0418">Kinase</keyword>
<evidence type="ECO:0000256" key="3">
    <source>
        <dbReference type="ARBA" id="ARBA00012154"/>
    </source>
</evidence>
<keyword evidence="9 11" id="KW-0057">Aromatic amino acid biosynthesis</keyword>
<evidence type="ECO:0000256" key="4">
    <source>
        <dbReference type="ARBA" id="ARBA00022605"/>
    </source>
</evidence>
<comment type="caution">
    <text evidence="11">Lacks conserved residue(s) required for the propagation of feature annotation.</text>
</comment>
<evidence type="ECO:0000256" key="6">
    <source>
        <dbReference type="ARBA" id="ARBA00022741"/>
    </source>
</evidence>
<comment type="pathway">
    <text evidence="1 11">Metabolic intermediate biosynthesis; chorismate biosynthesis; chorismate from D-erythrose 4-phosphate and phosphoenolpyruvate: step 5/7.</text>
</comment>
<dbReference type="PRINTS" id="PR01100">
    <property type="entry name" value="SHIKIMTKNASE"/>
</dbReference>
<dbReference type="Gene3D" id="3.40.50.300">
    <property type="entry name" value="P-loop containing nucleotide triphosphate hydrolases"/>
    <property type="match status" value="1"/>
</dbReference>
<dbReference type="HAMAP" id="MF_00109">
    <property type="entry name" value="Shikimate_kinase"/>
    <property type="match status" value="1"/>
</dbReference>
<comment type="subunit">
    <text evidence="11">Monomer.</text>
</comment>
<feature type="binding site" evidence="11">
    <location>
        <position position="93"/>
    </location>
    <ligand>
        <name>substrate</name>
    </ligand>
</feature>
<feature type="binding site" evidence="11">
    <location>
        <position position="149"/>
    </location>
    <ligand>
        <name>substrate</name>
    </ligand>
</feature>
<feature type="binding site" evidence="11">
    <location>
        <begin position="24"/>
        <end position="29"/>
    </location>
    <ligand>
        <name>ATP</name>
        <dbReference type="ChEBI" id="CHEBI:30616"/>
    </ligand>
</feature>
<evidence type="ECO:0000256" key="10">
    <source>
        <dbReference type="ARBA" id="ARBA00048567"/>
    </source>
</evidence>
<gene>
    <name evidence="11" type="primary">aroK</name>
    <name evidence="12" type="ORF">PO878_11745</name>
</gene>
<dbReference type="PANTHER" id="PTHR21087">
    <property type="entry name" value="SHIKIMATE KINASE"/>
    <property type="match status" value="1"/>
</dbReference>
<keyword evidence="11" id="KW-0479">Metal-binding</keyword>
<dbReference type="KEGG" id="ima:PO878_11745"/>
<feature type="binding site" evidence="11">
    <location>
        <position position="70"/>
    </location>
    <ligand>
        <name>substrate</name>
    </ligand>
</feature>
<comment type="subcellular location">
    <subcellularLocation>
        <location evidence="11">Cytoplasm</location>
    </subcellularLocation>
</comment>
<evidence type="ECO:0000256" key="8">
    <source>
        <dbReference type="ARBA" id="ARBA00022840"/>
    </source>
</evidence>
<comment type="cofactor">
    <cofactor evidence="11">
        <name>Mg(2+)</name>
        <dbReference type="ChEBI" id="CHEBI:18420"/>
    </cofactor>
    <text evidence="11">Binds 1 Mg(2+) ion per subunit.</text>
</comment>
<dbReference type="GO" id="GO:0009073">
    <property type="term" value="P:aromatic amino acid family biosynthetic process"/>
    <property type="evidence" value="ECO:0007669"/>
    <property type="project" value="UniProtKB-KW"/>
</dbReference>
<protein>
    <recommendedName>
        <fullName evidence="3 11">Shikimate kinase</fullName>
        <shortName evidence="11">SK</shortName>
        <ecNumber evidence="3 11">2.7.1.71</ecNumber>
    </recommendedName>
</protein>
<keyword evidence="5 11" id="KW-0808">Transferase</keyword>